<gene>
    <name evidence="3" type="ORF">J3359_13605</name>
    <name evidence="4" type="ORF">J3359_13660</name>
</gene>
<keyword evidence="4" id="KW-0378">Hydrolase</keyword>
<feature type="domain" description="Beta-lactamase-related" evidence="2">
    <location>
        <begin position="38"/>
        <end position="347"/>
    </location>
</feature>
<dbReference type="SUPFAM" id="SSF56601">
    <property type="entry name" value="beta-lactamase/transpeptidase-like"/>
    <property type="match status" value="1"/>
</dbReference>
<keyword evidence="1" id="KW-0732">Signal</keyword>
<dbReference type="Pfam" id="PF00144">
    <property type="entry name" value="Beta-lactamase"/>
    <property type="match status" value="1"/>
</dbReference>
<evidence type="ECO:0000313" key="4">
    <source>
        <dbReference type="EMBL" id="QTE21855.1"/>
    </source>
</evidence>
<sequence length="472" mass="53624">MEKIKFILVLTILLASSIQAQNKEQPSQTEYAKDILTKEIKRMIEETGIPSISIALIRDENVVWAEAFGYANVKTKTPATTSTTYSTGSTAKPYMSMAIMQLVEKGLVDLDKPVNDYLENPITSFSENSKPITIRHLLSHQSGLPASANFVPLWSKEKRKSLKEIANNVKPVREPEKQFEYCNDGFVISALVIQNITGKNYGDYVNDNILKPLGLDNLNFTQPTPETVEEMALPYKLAYNNSFPIAQQYSEPYPAGGLTYLTPTQMSRFLIAHLNKGKYLENRLLSEESMGVFHETSFGHEYYGLGIGVEKKNDKTYLFHSGLQDGYVATFNINLNSRTGVYLMANTIAERHLAVLSALATELMDGNKDYKPIPSFVSKEFKEIKITENDLHKFIGTYKIDGTNFDLTILKKKDRLYLKNPTNVEYEIIPYEKDKFYLKTEEEQIEFKKSKNKISGMVLRSKNQEIIAKRTE</sequence>
<dbReference type="EMBL" id="CP071869">
    <property type="protein sequence ID" value="QTE21844.1"/>
    <property type="molecule type" value="Genomic_DNA"/>
</dbReference>
<reference evidence="4 5" key="1">
    <citation type="submission" date="2021-03" db="EMBL/GenBank/DDBJ databases">
        <title>Complete genome of Polaribacter_sp.SM13.</title>
        <authorList>
            <person name="Jeong S.W."/>
            <person name="Bae J.W."/>
        </authorList>
    </citation>
    <scope>NUCLEOTIDE SEQUENCE [LARGE SCALE GENOMIC DNA]</scope>
    <source>
        <strain evidence="4 5">SM13</strain>
    </source>
</reference>
<dbReference type="KEGG" id="pcea:J3359_13605"/>
<evidence type="ECO:0000256" key="1">
    <source>
        <dbReference type="SAM" id="SignalP"/>
    </source>
</evidence>
<dbReference type="InterPro" id="IPR050491">
    <property type="entry name" value="AmpC-like"/>
</dbReference>
<dbReference type="InterPro" id="IPR001466">
    <property type="entry name" value="Beta-lactam-related"/>
</dbReference>
<name>A0A975H8P0_9FLAO</name>
<dbReference type="AlphaFoldDB" id="A0A975H8P0"/>
<dbReference type="Gene3D" id="3.40.710.10">
    <property type="entry name" value="DD-peptidase/beta-lactamase superfamily"/>
    <property type="match status" value="1"/>
</dbReference>
<dbReference type="KEGG" id="pcea:J3359_13660"/>
<dbReference type="PANTHER" id="PTHR46825:SF9">
    <property type="entry name" value="BETA-LACTAMASE-RELATED DOMAIN-CONTAINING PROTEIN"/>
    <property type="match status" value="1"/>
</dbReference>
<dbReference type="InterPro" id="IPR012338">
    <property type="entry name" value="Beta-lactam/transpept-like"/>
</dbReference>
<feature type="chain" id="PRO_5044697441" evidence="1">
    <location>
        <begin position="21"/>
        <end position="472"/>
    </location>
</feature>
<organism evidence="4 5">
    <name type="scientific">Polaribacter cellanae</name>
    <dbReference type="NCBI Taxonomy" id="2818493"/>
    <lineage>
        <taxon>Bacteria</taxon>
        <taxon>Pseudomonadati</taxon>
        <taxon>Bacteroidota</taxon>
        <taxon>Flavobacteriia</taxon>
        <taxon>Flavobacteriales</taxon>
        <taxon>Flavobacteriaceae</taxon>
    </lineage>
</organism>
<dbReference type="RefSeq" id="WP_208077392.1">
    <property type="nucleotide sequence ID" value="NZ_CP071869.1"/>
</dbReference>
<feature type="signal peptide" evidence="1">
    <location>
        <begin position="1"/>
        <end position="20"/>
    </location>
</feature>
<evidence type="ECO:0000313" key="3">
    <source>
        <dbReference type="EMBL" id="QTE21844.1"/>
    </source>
</evidence>
<proteinExistence type="predicted"/>
<dbReference type="EMBL" id="CP071869">
    <property type="protein sequence ID" value="QTE21855.1"/>
    <property type="molecule type" value="Genomic_DNA"/>
</dbReference>
<protein>
    <submittedName>
        <fullName evidence="4">Serine hydrolase</fullName>
    </submittedName>
</protein>
<accession>A0A975H8P0</accession>
<dbReference type="PANTHER" id="PTHR46825">
    <property type="entry name" value="D-ALANYL-D-ALANINE-CARBOXYPEPTIDASE/ENDOPEPTIDASE AMPH"/>
    <property type="match status" value="1"/>
</dbReference>
<dbReference type="Proteomes" id="UP000663920">
    <property type="component" value="Chromosome"/>
</dbReference>
<evidence type="ECO:0000259" key="2">
    <source>
        <dbReference type="Pfam" id="PF00144"/>
    </source>
</evidence>
<evidence type="ECO:0000313" key="5">
    <source>
        <dbReference type="Proteomes" id="UP000663920"/>
    </source>
</evidence>
<dbReference type="GO" id="GO:0016787">
    <property type="term" value="F:hydrolase activity"/>
    <property type="evidence" value="ECO:0007669"/>
    <property type="project" value="UniProtKB-KW"/>
</dbReference>
<keyword evidence="5" id="KW-1185">Reference proteome</keyword>